<dbReference type="PANTHER" id="PTHR33569">
    <property type="entry name" value="UREASE"/>
    <property type="match status" value="1"/>
</dbReference>
<evidence type="ECO:0000256" key="3">
    <source>
        <dbReference type="RuleBase" id="RU003850"/>
    </source>
</evidence>
<dbReference type="EC" id="3.5.1.5" evidence="3"/>
<keyword evidence="1 3" id="KW-0378">Hydrolase</keyword>
<feature type="region of interest" description="Disordered" evidence="4">
    <location>
        <begin position="106"/>
        <end position="125"/>
    </location>
</feature>
<evidence type="ECO:0000256" key="4">
    <source>
        <dbReference type="SAM" id="MobiDB-lite"/>
    </source>
</evidence>
<dbReference type="Gene3D" id="3.30.280.10">
    <property type="entry name" value="Urease, gamma-like subunit"/>
    <property type="match status" value="1"/>
</dbReference>
<comment type="catalytic activity">
    <reaction evidence="2 3">
        <text>urea + 2 H2O + H(+) = hydrogencarbonate + 2 NH4(+)</text>
        <dbReference type="Rhea" id="RHEA:20557"/>
        <dbReference type="ChEBI" id="CHEBI:15377"/>
        <dbReference type="ChEBI" id="CHEBI:15378"/>
        <dbReference type="ChEBI" id="CHEBI:16199"/>
        <dbReference type="ChEBI" id="CHEBI:17544"/>
        <dbReference type="ChEBI" id="CHEBI:28938"/>
        <dbReference type="EC" id="3.5.1.5"/>
    </reaction>
</comment>
<reference evidence="5 6" key="1">
    <citation type="submission" date="2018-04" db="EMBL/GenBank/DDBJ databases">
        <title>Complete genome sequences of Streptomyces lydicus strain WYEC and characterization of antagonistic properties of biological control agents.</title>
        <authorList>
            <person name="Mariita R.M."/>
            <person name="Sello J.K."/>
        </authorList>
    </citation>
    <scope>NUCLEOTIDE SEQUENCE [LARGE SCALE GENOMIC DNA]</scope>
    <source>
        <strain evidence="5 6">WYEC 108</strain>
    </source>
</reference>
<protein>
    <recommendedName>
        <fullName evidence="3">Urease subunit gamma</fullName>
        <ecNumber evidence="3">3.5.1.5</ecNumber>
    </recommendedName>
</protein>
<evidence type="ECO:0000313" key="5">
    <source>
        <dbReference type="EMBL" id="AZS76941.1"/>
    </source>
</evidence>
<dbReference type="GO" id="GO:0043419">
    <property type="term" value="P:urea catabolic process"/>
    <property type="evidence" value="ECO:0007669"/>
    <property type="project" value="InterPro"/>
</dbReference>
<name>A0A451EWH0_9ACTN</name>
<evidence type="ECO:0000256" key="1">
    <source>
        <dbReference type="ARBA" id="ARBA00022801"/>
    </source>
</evidence>
<dbReference type="GO" id="GO:0009039">
    <property type="term" value="F:urease activity"/>
    <property type="evidence" value="ECO:0007669"/>
    <property type="project" value="UniProtKB-EC"/>
</dbReference>
<organism evidence="5 6">
    <name type="scientific">Streptomyces lydicus</name>
    <dbReference type="NCBI Taxonomy" id="47763"/>
    <lineage>
        <taxon>Bacteria</taxon>
        <taxon>Bacillati</taxon>
        <taxon>Actinomycetota</taxon>
        <taxon>Actinomycetes</taxon>
        <taxon>Kitasatosporales</taxon>
        <taxon>Streptomycetaceae</taxon>
        <taxon>Streptomyces</taxon>
    </lineage>
</organism>
<dbReference type="SUPFAM" id="SSF54111">
    <property type="entry name" value="Urease, gamma-subunit"/>
    <property type="match status" value="1"/>
</dbReference>
<dbReference type="PANTHER" id="PTHR33569:SF1">
    <property type="entry name" value="UREASE"/>
    <property type="match status" value="1"/>
</dbReference>
<dbReference type="GO" id="GO:0016151">
    <property type="term" value="F:nickel cation binding"/>
    <property type="evidence" value="ECO:0007669"/>
    <property type="project" value="InterPro"/>
</dbReference>
<proteinExistence type="inferred from homology"/>
<dbReference type="InterPro" id="IPR002026">
    <property type="entry name" value="Urease_gamma/gamma-beta_su"/>
</dbReference>
<evidence type="ECO:0000313" key="6">
    <source>
        <dbReference type="Proteomes" id="UP000275579"/>
    </source>
</evidence>
<dbReference type="NCBIfam" id="TIGR00193">
    <property type="entry name" value="urease_gam"/>
    <property type="match status" value="1"/>
</dbReference>
<dbReference type="AlphaFoldDB" id="A0A451EWH0"/>
<dbReference type="InterPro" id="IPR036463">
    <property type="entry name" value="Urease_gamma_sf"/>
</dbReference>
<dbReference type="InterPro" id="IPR050069">
    <property type="entry name" value="Urease_subunit"/>
</dbReference>
<dbReference type="CDD" id="cd00390">
    <property type="entry name" value="Urease_gamma"/>
    <property type="match status" value="1"/>
</dbReference>
<dbReference type="GO" id="GO:0005737">
    <property type="term" value="C:cytoplasm"/>
    <property type="evidence" value="ECO:0007669"/>
    <property type="project" value="UniProtKB-SubCell"/>
</dbReference>
<gene>
    <name evidence="5" type="primary">ureA</name>
    <name evidence="5" type="ORF">DDE74_39405</name>
</gene>
<evidence type="ECO:0000256" key="2">
    <source>
        <dbReference type="ARBA" id="ARBA00047778"/>
    </source>
</evidence>
<sequence>MHLSPHEQEKLLIYVAADIAAKRRLDPVEPVKLNYPEVVALISVHIMEGARRGKPVLDLAHEAARLFYPGELMEGVFEMVRDLQVEATFPDGSKLCSVRELVDPSLVPVPDPEADSASMATGEQT</sequence>
<comment type="similarity">
    <text evidence="3">Belongs to the urease gamma subunit family.</text>
</comment>
<dbReference type="EMBL" id="CP029042">
    <property type="protein sequence ID" value="AZS76941.1"/>
    <property type="molecule type" value="Genomic_DNA"/>
</dbReference>
<dbReference type="Proteomes" id="UP000275579">
    <property type="component" value="Chromosome"/>
</dbReference>
<accession>A0A451EWH0</accession>
<dbReference type="Pfam" id="PF00547">
    <property type="entry name" value="Urease_gamma"/>
    <property type="match status" value="1"/>
</dbReference>
<comment type="subcellular location">
    <subcellularLocation>
        <location evidence="3">Cytoplasm</location>
    </subcellularLocation>
</comment>